<keyword evidence="1" id="KW-0732">Signal</keyword>
<feature type="signal peptide" evidence="1">
    <location>
        <begin position="1"/>
        <end position="19"/>
    </location>
</feature>
<dbReference type="PANTHER" id="PTHR40590:SF1">
    <property type="entry name" value="CYTOPLASMIC PROTEIN"/>
    <property type="match status" value="1"/>
</dbReference>
<evidence type="ECO:0000313" key="2">
    <source>
        <dbReference type="EMBL" id="GGD76082.1"/>
    </source>
</evidence>
<sequence>MKVFFSACLLFLSVGLAQAASVWEVSSKEGKVLYLGGTLHLLTTEDYPLDSAYKQAYRRSEKLVFETDQAVLETAEFQRALMQRFALAEGEELSDFLAPQTYADLRTALHKRGIAVEAMQGFKASMVALTLTMSEFQRLGFTQPGVDKYFHNQALKDGKATGQLETPAEQLDFLTSMGHDNPEQMIRYTLKDIHQMPEMVGSLRQAWLDGDLRQLDNLGLRPMQKEYPRVYEVLIKERNRQWMKKILPMFESRQTHFVLVGALHLPGEHGLLIQLRQQGFKLKQL</sequence>
<dbReference type="RefSeq" id="WP_099036576.1">
    <property type="nucleotide sequence ID" value="NZ_BMGJ01000017.1"/>
</dbReference>
<dbReference type="Proteomes" id="UP000614272">
    <property type="component" value="Unassembled WGS sequence"/>
</dbReference>
<name>A0ABQ1RPM8_9ALTE</name>
<keyword evidence="3" id="KW-1185">Reference proteome</keyword>
<gene>
    <name evidence="2" type="ORF">GCM10011357_33880</name>
</gene>
<proteinExistence type="predicted"/>
<dbReference type="PANTHER" id="PTHR40590">
    <property type="entry name" value="CYTOPLASMIC PROTEIN-RELATED"/>
    <property type="match status" value="1"/>
</dbReference>
<evidence type="ECO:0000313" key="3">
    <source>
        <dbReference type="Proteomes" id="UP000614272"/>
    </source>
</evidence>
<comment type="caution">
    <text evidence="2">The sequence shown here is derived from an EMBL/GenBank/DDBJ whole genome shotgun (WGS) entry which is preliminary data.</text>
</comment>
<dbReference type="CDD" id="cd14789">
    <property type="entry name" value="Tiki"/>
    <property type="match status" value="1"/>
</dbReference>
<dbReference type="InterPro" id="IPR002816">
    <property type="entry name" value="TraB/PrgY/GumN_fam"/>
</dbReference>
<dbReference type="InterPro" id="IPR047111">
    <property type="entry name" value="YbaP-like"/>
</dbReference>
<feature type="chain" id="PRO_5045747089" evidence="1">
    <location>
        <begin position="20"/>
        <end position="285"/>
    </location>
</feature>
<protein>
    <submittedName>
        <fullName evidence="2">TraB/GumN family protein</fullName>
    </submittedName>
</protein>
<organism evidence="2 3">
    <name type="scientific">Lacimicrobium alkaliphilum</name>
    <dbReference type="NCBI Taxonomy" id="1526571"/>
    <lineage>
        <taxon>Bacteria</taxon>
        <taxon>Pseudomonadati</taxon>
        <taxon>Pseudomonadota</taxon>
        <taxon>Gammaproteobacteria</taxon>
        <taxon>Alteromonadales</taxon>
        <taxon>Alteromonadaceae</taxon>
        <taxon>Lacimicrobium</taxon>
    </lineage>
</organism>
<evidence type="ECO:0000256" key="1">
    <source>
        <dbReference type="SAM" id="SignalP"/>
    </source>
</evidence>
<accession>A0ABQ1RPM8</accession>
<dbReference type="EMBL" id="BMGJ01000017">
    <property type="protein sequence ID" value="GGD76082.1"/>
    <property type="molecule type" value="Genomic_DNA"/>
</dbReference>
<dbReference type="Pfam" id="PF01963">
    <property type="entry name" value="TraB_PrgY_gumN"/>
    <property type="match status" value="1"/>
</dbReference>
<reference evidence="3" key="1">
    <citation type="journal article" date="2019" name="Int. J. Syst. Evol. Microbiol.">
        <title>The Global Catalogue of Microorganisms (GCM) 10K type strain sequencing project: providing services to taxonomists for standard genome sequencing and annotation.</title>
        <authorList>
            <consortium name="The Broad Institute Genomics Platform"/>
            <consortium name="The Broad Institute Genome Sequencing Center for Infectious Disease"/>
            <person name="Wu L."/>
            <person name="Ma J."/>
        </authorList>
    </citation>
    <scope>NUCLEOTIDE SEQUENCE [LARGE SCALE GENOMIC DNA]</scope>
    <source>
        <strain evidence="3">CGMCC 1.12923</strain>
    </source>
</reference>